<dbReference type="Pfam" id="PF18027">
    <property type="entry name" value="Pepdidase_M14_N"/>
    <property type="match status" value="1"/>
</dbReference>
<evidence type="ECO:0000256" key="9">
    <source>
        <dbReference type="ARBA" id="ARBA00022801"/>
    </source>
</evidence>
<protein>
    <recommendedName>
        <fullName evidence="14">Cytosolic carboxypeptidase-like protein 5</fullName>
        <ecNumber evidence="17">3.4.17.24</ecNumber>
    </recommendedName>
    <alternativeName>
        <fullName evidence="19">ATP/GTP-binding protein-like 5</fullName>
    </alternativeName>
    <alternativeName>
        <fullName evidence="18">Protein deglutamylase CCP5</fullName>
    </alternativeName>
</protein>
<evidence type="ECO:0000256" key="5">
    <source>
        <dbReference type="ARBA" id="ARBA00005988"/>
    </source>
</evidence>
<reference evidence="24 25" key="1">
    <citation type="submission" date="2023-09" db="EMBL/GenBank/DDBJ databases">
        <title>Nesidiocoris tenuis whole genome shotgun sequence.</title>
        <authorList>
            <person name="Shibata T."/>
            <person name="Shimoda M."/>
            <person name="Kobayashi T."/>
            <person name="Uehara T."/>
        </authorList>
    </citation>
    <scope>NUCLEOTIDE SEQUENCE [LARGE SCALE GENOMIC DNA]</scope>
    <source>
        <strain evidence="24 25">Japan</strain>
    </source>
</reference>
<feature type="compositionally biased region" description="Polar residues" evidence="22">
    <location>
        <begin position="578"/>
        <end position="587"/>
    </location>
</feature>
<evidence type="ECO:0000256" key="22">
    <source>
        <dbReference type="SAM" id="MobiDB-lite"/>
    </source>
</evidence>
<dbReference type="PANTHER" id="PTHR12756:SF12">
    <property type="entry name" value="CYTOSOLIC CARBOXYPEPTIDASE-LIKE PROTEIN 5"/>
    <property type="match status" value="1"/>
</dbReference>
<keyword evidence="13" id="KW-0539">Nucleus</keyword>
<evidence type="ECO:0000259" key="23">
    <source>
        <dbReference type="PROSITE" id="PS52035"/>
    </source>
</evidence>
<proteinExistence type="inferred from homology"/>
<dbReference type="Proteomes" id="UP001307889">
    <property type="component" value="Chromosome 3"/>
</dbReference>
<evidence type="ECO:0000256" key="12">
    <source>
        <dbReference type="ARBA" id="ARBA00023212"/>
    </source>
</evidence>
<evidence type="ECO:0000256" key="1">
    <source>
        <dbReference type="ARBA" id="ARBA00001947"/>
    </source>
</evidence>
<evidence type="ECO:0000256" key="4">
    <source>
        <dbReference type="ARBA" id="ARBA00004214"/>
    </source>
</evidence>
<feature type="region of interest" description="Disordered" evidence="22">
    <location>
        <begin position="578"/>
        <end position="630"/>
    </location>
</feature>
<dbReference type="Gene3D" id="2.60.40.3120">
    <property type="match status" value="1"/>
</dbReference>
<evidence type="ECO:0000256" key="15">
    <source>
        <dbReference type="ARBA" id="ARBA00024524"/>
    </source>
</evidence>
<comment type="catalytic activity">
    <reaction evidence="16">
        <text>C-terminal L-alpha-aminoacyl-L-glutamyl-[tubulin] + H2O = C-terminal L-alpha-aminoacyl-[tubulin] + L-glutamate</text>
        <dbReference type="Rhea" id="RHEA:63796"/>
        <dbReference type="Rhea" id="RHEA-COMP:16436"/>
        <dbReference type="Rhea" id="RHEA-COMP:16437"/>
        <dbReference type="ChEBI" id="CHEBI:15377"/>
        <dbReference type="ChEBI" id="CHEBI:29985"/>
        <dbReference type="ChEBI" id="CHEBI:90782"/>
        <dbReference type="ChEBI" id="CHEBI:149556"/>
        <dbReference type="EC" id="3.4.17.24"/>
    </reaction>
    <physiologicalReaction direction="left-to-right" evidence="16">
        <dbReference type="Rhea" id="RHEA:63797"/>
    </physiologicalReaction>
</comment>
<dbReference type="Pfam" id="PF00246">
    <property type="entry name" value="Peptidase_M14"/>
    <property type="match status" value="1"/>
</dbReference>
<dbReference type="SUPFAM" id="SSF53187">
    <property type="entry name" value="Zn-dependent exopeptidases"/>
    <property type="match status" value="1"/>
</dbReference>
<gene>
    <name evidence="24" type="ORF">NTJ_04430</name>
</gene>
<evidence type="ECO:0000256" key="2">
    <source>
        <dbReference type="ARBA" id="ARBA00004123"/>
    </source>
</evidence>
<evidence type="ECO:0000256" key="10">
    <source>
        <dbReference type="ARBA" id="ARBA00022833"/>
    </source>
</evidence>
<keyword evidence="9" id="KW-0378">Hydrolase</keyword>
<comment type="catalytic activity">
    <reaction evidence="20">
        <text>gamma-L-glutamyl-L-glutamyl-[protein] + H2O = L-glutamyl-[protein] + L-glutamate</text>
        <dbReference type="Rhea" id="RHEA:60152"/>
        <dbReference type="Rhea" id="RHEA-COMP:10208"/>
        <dbReference type="Rhea" id="RHEA-COMP:15517"/>
        <dbReference type="ChEBI" id="CHEBI:15377"/>
        <dbReference type="ChEBI" id="CHEBI:29973"/>
        <dbReference type="ChEBI" id="CHEBI:29985"/>
        <dbReference type="ChEBI" id="CHEBI:143622"/>
    </reaction>
    <physiologicalReaction direction="left-to-right" evidence="20">
        <dbReference type="Rhea" id="RHEA:60153"/>
    </physiologicalReaction>
</comment>
<keyword evidence="8" id="KW-0479">Metal-binding</keyword>
<dbReference type="InterPro" id="IPR034286">
    <property type="entry name" value="M14_AGBL5-like"/>
</dbReference>
<dbReference type="InterPro" id="IPR050821">
    <property type="entry name" value="Cytosolic_carboxypeptidase"/>
</dbReference>
<dbReference type="PROSITE" id="PS52035">
    <property type="entry name" value="PEPTIDASE_M14"/>
    <property type="match status" value="1"/>
</dbReference>
<feature type="region of interest" description="Disordered" evidence="22">
    <location>
        <begin position="642"/>
        <end position="686"/>
    </location>
</feature>
<dbReference type="EC" id="3.4.17.24" evidence="17"/>
<evidence type="ECO:0000256" key="16">
    <source>
        <dbReference type="ARBA" id="ARBA00024627"/>
    </source>
</evidence>
<evidence type="ECO:0000256" key="21">
    <source>
        <dbReference type="PROSITE-ProRule" id="PRU01379"/>
    </source>
</evidence>
<name>A0ABN7AL49_9HEMI</name>
<evidence type="ECO:0000256" key="7">
    <source>
        <dbReference type="ARBA" id="ARBA00022670"/>
    </source>
</evidence>
<evidence type="ECO:0000256" key="8">
    <source>
        <dbReference type="ARBA" id="ARBA00022723"/>
    </source>
</evidence>
<feature type="active site" description="Proton donor/acceptor" evidence="21">
    <location>
        <position position="490"/>
    </location>
</feature>
<feature type="compositionally biased region" description="Basic and acidic residues" evidence="22">
    <location>
        <begin position="650"/>
        <end position="677"/>
    </location>
</feature>
<evidence type="ECO:0000313" key="25">
    <source>
        <dbReference type="Proteomes" id="UP001307889"/>
    </source>
</evidence>
<evidence type="ECO:0000256" key="14">
    <source>
        <dbReference type="ARBA" id="ARBA00024141"/>
    </source>
</evidence>
<feature type="domain" description="Peptidase M14" evidence="23">
    <location>
        <begin position="145"/>
        <end position="544"/>
    </location>
</feature>
<keyword evidence="12" id="KW-0206">Cytoskeleton</keyword>
<keyword evidence="25" id="KW-1185">Reference proteome</keyword>
<dbReference type="CDD" id="cd06236">
    <property type="entry name" value="M14_AGBL5_like"/>
    <property type="match status" value="1"/>
</dbReference>
<dbReference type="PANTHER" id="PTHR12756">
    <property type="entry name" value="CYTOSOLIC CARBOXYPEPTIDASE"/>
    <property type="match status" value="1"/>
</dbReference>
<keyword evidence="7" id="KW-0645">Protease</keyword>
<dbReference type="InterPro" id="IPR040626">
    <property type="entry name" value="Pepdidase_M14_N"/>
</dbReference>
<comment type="cofactor">
    <cofactor evidence="1">
        <name>Zn(2+)</name>
        <dbReference type="ChEBI" id="CHEBI:29105"/>
    </cofactor>
</comment>
<keyword evidence="10" id="KW-0862">Zinc</keyword>
<sequence length="686" mass="78442">MMTDALECGGFTFFQDFDSGNLGRVEFVGEQAETDLEEHQFEFNLWTRPDNGGTPYENGNRTWFHFGVRGGKLNSLLKLNINTNKQSKMYGQGMAPVFRVLPGRPNWERIRERPTFTGNQTKFTLTFKHRLQDNDRVCTYFAFTYPFSYTDLLGFLSNVELSHMQQTRAEEDPILSKADEIYYHREVLCYSLERRRVDLITISSHHNITDEREPRFEHLFPDVTIPRAFKFEKEVIFLSARVHPGETPSSHVLNGMISFLMTRDDPVAVMLRKCFVFKIIPMLNPDGVYSGNYRTDTRGVNLNRVYLNPSPTDHPSIYGARKLLLYYHFGKEIRDPSDSSVNTANTKPVLLDNLEDGVSDLRLRPKSLSLDDSCGQENDLIESGKINSRSLPTIPPEESGLFLYIDMHGHASKKGIFMYGNHFDNVMDNVECMLLPKLISLNSQHFHFDSCNFSERIMYLKDKKDGSSREGAGRVAVLKTTGLVRSYTLECNYNTGKRVNPLAPPLRECLDKRPVPVLLTPPKYTPQIFEEVGRAILSSVLDLIAAHPNSRINNTCHRTLNNVRESLKHQVLSEMAVSSSCALSQPKSQHRSKRGENKRSRSITSSCETKMRPRTGKSHGASAVLSSKELRRGSMAHAVEVVLNKKRAGKRTDSPRMANRLEKKESRESRRLQPEQRQRRKKLRPK</sequence>
<evidence type="ECO:0000256" key="13">
    <source>
        <dbReference type="ARBA" id="ARBA00023242"/>
    </source>
</evidence>
<evidence type="ECO:0000256" key="17">
    <source>
        <dbReference type="ARBA" id="ARBA00026108"/>
    </source>
</evidence>
<comment type="catalytic activity">
    <reaction evidence="15">
        <text>C-terminal L-alpha-aminoacyl-L-glutamyl-L-glutamyl-[tubulin] + H2O = C-terminal L-alpha-aminoacyl-L-glutamyl-[tubulin] + L-glutamate</text>
        <dbReference type="Rhea" id="RHEA:63792"/>
        <dbReference type="Rhea" id="RHEA-COMP:16435"/>
        <dbReference type="Rhea" id="RHEA-COMP:16436"/>
        <dbReference type="ChEBI" id="CHEBI:15377"/>
        <dbReference type="ChEBI" id="CHEBI:29985"/>
        <dbReference type="ChEBI" id="CHEBI:149555"/>
        <dbReference type="ChEBI" id="CHEBI:149556"/>
        <dbReference type="EC" id="3.4.17.24"/>
    </reaction>
    <physiologicalReaction direction="left-to-right" evidence="15">
        <dbReference type="Rhea" id="RHEA:63793"/>
    </physiologicalReaction>
</comment>
<evidence type="ECO:0000256" key="19">
    <source>
        <dbReference type="ARBA" id="ARBA00032928"/>
    </source>
</evidence>
<organism evidence="24 25">
    <name type="scientific">Nesidiocoris tenuis</name>
    <dbReference type="NCBI Taxonomy" id="355587"/>
    <lineage>
        <taxon>Eukaryota</taxon>
        <taxon>Metazoa</taxon>
        <taxon>Ecdysozoa</taxon>
        <taxon>Arthropoda</taxon>
        <taxon>Hexapoda</taxon>
        <taxon>Insecta</taxon>
        <taxon>Pterygota</taxon>
        <taxon>Neoptera</taxon>
        <taxon>Paraneoptera</taxon>
        <taxon>Hemiptera</taxon>
        <taxon>Heteroptera</taxon>
        <taxon>Panheteroptera</taxon>
        <taxon>Cimicomorpha</taxon>
        <taxon>Miridae</taxon>
        <taxon>Dicyphina</taxon>
        <taxon>Nesidiocoris</taxon>
    </lineage>
</organism>
<evidence type="ECO:0000256" key="11">
    <source>
        <dbReference type="ARBA" id="ARBA00023049"/>
    </source>
</evidence>
<dbReference type="EMBL" id="AP028911">
    <property type="protein sequence ID" value="BES91621.1"/>
    <property type="molecule type" value="Genomic_DNA"/>
</dbReference>
<keyword evidence="11" id="KW-0482">Metalloprotease</keyword>
<evidence type="ECO:0000256" key="6">
    <source>
        <dbReference type="ARBA" id="ARBA00022490"/>
    </source>
</evidence>
<dbReference type="InterPro" id="IPR000834">
    <property type="entry name" value="Peptidase_M14"/>
</dbReference>
<dbReference type="Gene3D" id="3.40.630.10">
    <property type="entry name" value="Zn peptidases"/>
    <property type="match status" value="2"/>
</dbReference>
<evidence type="ECO:0000256" key="18">
    <source>
        <dbReference type="ARBA" id="ARBA00032753"/>
    </source>
</evidence>
<comment type="similarity">
    <text evidence="5 21">Belongs to the peptidase M14 family.</text>
</comment>
<comment type="subcellular location">
    <subcellularLocation>
        <location evidence="3">Cytoplasm</location>
        <location evidence="3">Cytoskeleton</location>
        <location evidence="3">Spindle</location>
    </subcellularLocation>
    <subcellularLocation>
        <location evidence="4">Midbody</location>
    </subcellularLocation>
    <subcellularLocation>
        <location evidence="2">Nucleus</location>
    </subcellularLocation>
</comment>
<evidence type="ECO:0000313" key="24">
    <source>
        <dbReference type="EMBL" id="BES91621.1"/>
    </source>
</evidence>
<evidence type="ECO:0000256" key="3">
    <source>
        <dbReference type="ARBA" id="ARBA00004186"/>
    </source>
</evidence>
<keyword evidence="6" id="KW-0963">Cytoplasm</keyword>
<evidence type="ECO:0000256" key="20">
    <source>
        <dbReference type="ARBA" id="ARBA00047714"/>
    </source>
</evidence>
<accession>A0ABN7AL49</accession>